<name>A0A7D4SMU1_9GAMM</name>
<protein>
    <submittedName>
        <fullName evidence="1">Uncharacterized protein</fullName>
    </submittedName>
</protein>
<organism evidence="1 2">
    <name type="scientific">Thiomicrorhabdus xiamenensis</name>
    <dbReference type="NCBI Taxonomy" id="2739063"/>
    <lineage>
        <taxon>Bacteria</taxon>
        <taxon>Pseudomonadati</taxon>
        <taxon>Pseudomonadota</taxon>
        <taxon>Gammaproteobacteria</taxon>
        <taxon>Thiotrichales</taxon>
        <taxon>Piscirickettsiaceae</taxon>
        <taxon>Thiomicrorhabdus</taxon>
    </lineage>
</organism>
<dbReference type="Proteomes" id="UP000504724">
    <property type="component" value="Chromosome"/>
</dbReference>
<proteinExistence type="predicted"/>
<evidence type="ECO:0000313" key="1">
    <source>
        <dbReference type="EMBL" id="QKI88941.1"/>
    </source>
</evidence>
<reference evidence="1 2" key="1">
    <citation type="submission" date="2020-05" db="EMBL/GenBank/DDBJ databases">
        <title>Thiomicrorhabdus sediminis sp.nov. and Thiomicrorhabdus xiamenensis sp.nov., novel sulfur-oxidizing bacteria isolated from coastal sediment.</title>
        <authorList>
            <person name="Liu X."/>
        </authorList>
    </citation>
    <scope>NUCLEOTIDE SEQUENCE [LARGE SCALE GENOMIC DNA]</scope>
    <source>
        <strain evidence="1 2">G2</strain>
    </source>
</reference>
<dbReference type="KEGG" id="txa:HQN79_04830"/>
<keyword evidence="2" id="KW-1185">Reference proteome</keyword>
<dbReference type="EMBL" id="CP054020">
    <property type="protein sequence ID" value="QKI88941.1"/>
    <property type="molecule type" value="Genomic_DNA"/>
</dbReference>
<gene>
    <name evidence="1" type="ORF">HQN79_04830</name>
</gene>
<sequence length="104" mass="12327">MKLYKDMHNEVFVIPEGQEHLVSHDWIEITQTEREALINKQGSKTVSPERIEQIKARLDLIDFESIRPLRAIITNTANLFDHKKLHALNNERNELMFELSVQRY</sequence>
<accession>A0A7D4SMU1</accession>
<dbReference type="AlphaFoldDB" id="A0A7D4SMU1"/>
<evidence type="ECO:0000313" key="2">
    <source>
        <dbReference type="Proteomes" id="UP000504724"/>
    </source>
</evidence>
<dbReference type="RefSeq" id="WP_173284601.1">
    <property type="nucleotide sequence ID" value="NZ_CP054020.1"/>
</dbReference>